<comment type="caution">
    <text evidence="8">The sequence shown here is derived from an EMBL/GenBank/DDBJ whole genome shotgun (WGS) entry which is preliminary data.</text>
</comment>
<dbReference type="CDD" id="cd01146">
    <property type="entry name" value="FhuD"/>
    <property type="match status" value="1"/>
</dbReference>
<feature type="signal peptide" evidence="6">
    <location>
        <begin position="1"/>
        <end position="28"/>
    </location>
</feature>
<evidence type="ECO:0000256" key="2">
    <source>
        <dbReference type="ARBA" id="ARBA00008814"/>
    </source>
</evidence>
<evidence type="ECO:0000256" key="4">
    <source>
        <dbReference type="ARBA" id="ARBA00022729"/>
    </source>
</evidence>
<evidence type="ECO:0000256" key="1">
    <source>
        <dbReference type="ARBA" id="ARBA00004196"/>
    </source>
</evidence>
<dbReference type="PROSITE" id="PS51257">
    <property type="entry name" value="PROKAR_LIPOPROTEIN"/>
    <property type="match status" value="1"/>
</dbReference>
<keyword evidence="4 6" id="KW-0732">Signal</keyword>
<dbReference type="SUPFAM" id="SSF53807">
    <property type="entry name" value="Helical backbone' metal receptor"/>
    <property type="match status" value="1"/>
</dbReference>
<dbReference type="EMBL" id="JACHJP010000009">
    <property type="protein sequence ID" value="MBB4919192.1"/>
    <property type="molecule type" value="Genomic_DNA"/>
</dbReference>
<evidence type="ECO:0000256" key="6">
    <source>
        <dbReference type="SAM" id="SignalP"/>
    </source>
</evidence>
<dbReference type="Gene3D" id="3.40.50.1980">
    <property type="entry name" value="Nitrogenase molybdenum iron protein domain"/>
    <property type="match status" value="2"/>
</dbReference>
<gene>
    <name evidence="8" type="ORF">FHS44_006334</name>
</gene>
<feature type="domain" description="Fe/B12 periplasmic-binding" evidence="7">
    <location>
        <begin position="77"/>
        <end position="355"/>
    </location>
</feature>
<feature type="chain" id="PRO_5038445980" evidence="6">
    <location>
        <begin position="29"/>
        <end position="360"/>
    </location>
</feature>
<feature type="region of interest" description="Disordered" evidence="5">
    <location>
        <begin position="33"/>
        <end position="52"/>
    </location>
</feature>
<evidence type="ECO:0000313" key="8">
    <source>
        <dbReference type="EMBL" id="MBB4919192.1"/>
    </source>
</evidence>
<comment type="similarity">
    <text evidence="2">Belongs to the bacterial solute-binding protein 8 family.</text>
</comment>
<name>A0A7W7QSX7_9ACTN</name>
<dbReference type="InterPro" id="IPR002491">
    <property type="entry name" value="ABC_transptr_periplasmic_BD"/>
</dbReference>
<keyword evidence="3" id="KW-0813">Transport</keyword>
<dbReference type="RefSeq" id="WP_184721193.1">
    <property type="nucleotide sequence ID" value="NZ_JACHJP010000009.1"/>
</dbReference>
<keyword evidence="9" id="KW-1185">Reference proteome</keyword>
<dbReference type="PANTHER" id="PTHR30532">
    <property type="entry name" value="IRON III DICITRATE-BINDING PERIPLASMIC PROTEIN"/>
    <property type="match status" value="1"/>
</dbReference>
<sequence length="360" mass="37627">MLTAVRSRSRNALTMLSALVTLTAVALAGCSASTTPSGPAAPEASASRSQAAPAGDAFPVTIPSALGDAVIPKKPERVVTWGWSSQDAVLALGVVPVAMPKNTYGGDADGVLPWDAEKIKELGGTTPALLSSDSGEVPFEEIVEARPDVILAPYSGITKDDFAKLSKVAPVVAYPEKPWALPWQDQIEIIGKALGRSAEATALREKTAAYVASLAQANPVLKGKSFLYGAANEADQLNIYRASDPRVALLVDLGMTVSPSVAALDGDPTSGSYFYGISYENVGKIDADVLVMYFGSQKEADKFVADPVIAAMPNIREKRFAPIVGESFVMASSAPTVLSIPWMLDRYVPQLAAAVGKTGA</sequence>
<dbReference type="AlphaFoldDB" id="A0A7W7QSX7"/>
<protein>
    <submittedName>
        <fullName evidence="8">Iron complex transport system substrate-binding protein</fullName>
    </submittedName>
</protein>
<organism evidence="8 9">
    <name type="scientific">Streptosporangium saharense</name>
    <dbReference type="NCBI Taxonomy" id="1706840"/>
    <lineage>
        <taxon>Bacteria</taxon>
        <taxon>Bacillati</taxon>
        <taxon>Actinomycetota</taxon>
        <taxon>Actinomycetes</taxon>
        <taxon>Streptosporangiales</taxon>
        <taxon>Streptosporangiaceae</taxon>
        <taxon>Streptosporangium</taxon>
    </lineage>
</organism>
<dbReference type="GO" id="GO:0030288">
    <property type="term" value="C:outer membrane-bounded periplasmic space"/>
    <property type="evidence" value="ECO:0007669"/>
    <property type="project" value="TreeGrafter"/>
</dbReference>
<dbReference type="PANTHER" id="PTHR30532:SF24">
    <property type="entry name" value="FERRIC ENTEROBACTIN-BINDING PERIPLASMIC PROTEIN FEPB"/>
    <property type="match status" value="1"/>
</dbReference>
<dbReference type="GO" id="GO:1901678">
    <property type="term" value="P:iron coordination entity transport"/>
    <property type="evidence" value="ECO:0007669"/>
    <property type="project" value="UniProtKB-ARBA"/>
</dbReference>
<evidence type="ECO:0000256" key="3">
    <source>
        <dbReference type="ARBA" id="ARBA00022448"/>
    </source>
</evidence>
<proteinExistence type="inferred from homology"/>
<dbReference type="InterPro" id="IPR051313">
    <property type="entry name" value="Bact_iron-sidero_bind"/>
</dbReference>
<evidence type="ECO:0000259" key="7">
    <source>
        <dbReference type="PROSITE" id="PS50983"/>
    </source>
</evidence>
<comment type="subcellular location">
    <subcellularLocation>
        <location evidence="1">Cell envelope</location>
    </subcellularLocation>
</comment>
<evidence type="ECO:0000313" key="9">
    <source>
        <dbReference type="Proteomes" id="UP000552644"/>
    </source>
</evidence>
<dbReference type="PROSITE" id="PS50983">
    <property type="entry name" value="FE_B12_PBP"/>
    <property type="match status" value="1"/>
</dbReference>
<accession>A0A7W7QSX7</accession>
<evidence type="ECO:0000256" key="5">
    <source>
        <dbReference type="SAM" id="MobiDB-lite"/>
    </source>
</evidence>
<dbReference type="Proteomes" id="UP000552644">
    <property type="component" value="Unassembled WGS sequence"/>
</dbReference>
<reference evidence="8 9" key="1">
    <citation type="submission" date="2020-08" db="EMBL/GenBank/DDBJ databases">
        <title>Genomic Encyclopedia of Type Strains, Phase III (KMG-III): the genomes of soil and plant-associated and newly described type strains.</title>
        <authorList>
            <person name="Whitman W."/>
        </authorList>
    </citation>
    <scope>NUCLEOTIDE SEQUENCE [LARGE SCALE GENOMIC DNA]</scope>
    <source>
        <strain evidence="8 9">CECT 8840</strain>
    </source>
</reference>
<dbReference type="Pfam" id="PF01497">
    <property type="entry name" value="Peripla_BP_2"/>
    <property type="match status" value="1"/>
</dbReference>